<dbReference type="RefSeq" id="WP_241292661.1">
    <property type="nucleotide sequence ID" value="NZ_JAKZGR010000003.1"/>
</dbReference>
<dbReference type="InterPro" id="IPR010133">
    <property type="entry name" value="Bacteriocin_signal_seq"/>
</dbReference>
<reference evidence="2" key="1">
    <citation type="journal article" date="2019" name="Int. J. Syst. Evol. Microbiol.">
        <title>The Global Catalogue of Microorganisms (GCM) 10K type strain sequencing project: providing services to taxonomists for standard genome sequencing and annotation.</title>
        <authorList>
            <consortium name="The Broad Institute Genomics Platform"/>
            <consortium name="The Broad Institute Genome Sequencing Center for Infectious Disease"/>
            <person name="Wu L."/>
            <person name="Ma J."/>
        </authorList>
    </citation>
    <scope>NUCLEOTIDE SEQUENCE [LARGE SCALE GENOMIC DNA]</scope>
    <source>
        <strain evidence="2">CECT 8551</strain>
    </source>
</reference>
<organism evidence="1 2">
    <name type="scientific">Belliella kenyensis</name>
    <dbReference type="NCBI Taxonomy" id="1472724"/>
    <lineage>
        <taxon>Bacteria</taxon>
        <taxon>Pseudomonadati</taxon>
        <taxon>Bacteroidota</taxon>
        <taxon>Cytophagia</taxon>
        <taxon>Cytophagales</taxon>
        <taxon>Cyclobacteriaceae</taxon>
        <taxon>Belliella</taxon>
    </lineage>
</organism>
<gene>
    <name evidence="1" type="ORF">ACFOUP_01275</name>
</gene>
<protein>
    <submittedName>
        <fullName evidence="1">Bacteriocin</fullName>
    </submittedName>
</protein>
<proteinExistence type="predicted"/>
<accession>A0ABV8EH82</accession>
<evidence type="ECO:0000313" key="2">
    <source>
        <dbReference type="Proteomes" id="UP001595766"/>
    </source>
</evidence>
<dbReference type="Proteomes" id="UP001595766">
    <property type="component" value="Unassembled WGS sequence"/>
</dbReference>
<comment type="caution">
    <text evidence="1">The sequence shown here is derived from an EMBL/GenBank/DDBJ whole genome shotgun (WGS) entry which is preliminary data.</text>
</comment>
<evidence type="ECO:0000313" key="1">
    <source>
        <dbReference type="EMBL" id="MFC3974996.1"/>
    </source>
</evidence>
<name>A0ABV8EH82_9BACT</name>
<keyword evidence="2" id="KW-1185">Reference proteome</keyword>
<dbReference type="EMBL" id="JBHSAV010000003">
    <property type="protein sequence ID" value="MFC3974996.1"/>
    <property type="molecule type" value="Genomic_DNA"/>
</dbReference>
<dbReference type="NCBIfam" id="TIGR01847">
    <property type="entry name" value="bacteriocin_sig"/>
    <property type="match status" value="1"/>
</dbReference>
<sequence length="77" mass="7917">MKFQELTSEELKTVNGGLLGGLLGLNRRGTSSSQASLIGNIGINLNLSSTSQEGDQSSLNVGLSLSDIGIFSSTSSQ</sequence>